<name>A0A222VJ76_9PSEU</name>
<gene>
    <name evidence="1" type="ORF">SAMN05421630_103360</name>
</gene>
<organism evidence="1 2">
    <name type="scientific">Prauserella marina</name>
    <dbReference type="NCBI Taxonomy" id="530584"/>
    <lineage>
        <taxon>Bacteria</taxon>
        <taxon>Bacillati</taxon>
        <taxon>Actinomycetota</taxon>
        <taxon>Actinomycetes</taxon>
        <taxon>Pseudonocardiales</taxon>
        <taxon>Pseudonocardiaceae</taxon>
        <taxon>Prauserella</taxon>
    </lineage>
</organism>
<dbReference type="RefSeq" id="WP_176879655.1">
    <property type="nucleotide sequence ID" value="NZ_CP016353.1"/>
</dbReference>
<protein>
    <submittedName>
        <fullName evidence="1">Uncharacterized protein</fullName>
    </submittedName>
</protein>
<keyword evidence="2" id="KW-1185">Reference proteome</keyword>
<accession>A0A222VJ76</accession>
<proteinExistence type="predicted"/>
<dbReference type="STRING" id="530584.SAMN05421630_103360"/>
<evidence type="ECO:0000313" key="2">
    <source>
        <dbReference type="Proteomes" id="UP000199494"/>
    </source>
</evidence>
<dbReference type="KEGG" id="pmad:BAY61_02025"/>
<dbReference type="Proteomes" id="UP000199494">
    <property type="component" value="Unassembled WGS sequence"/>
</dbReference>
<reference evidence="1 2" key="1">
    <citation type="submission" date="2016-10" db="EMBL/GenBank/DDBJ databases">
        <authorList>
            <person name="de Groot N.N."/>
        </authorList>
    </citation>
    <scope>NUCLEOTIDE SEQUENCE [LARGE SCALE GENOMIC DNA]</scope>
    <source>
        <strain evidence="1 2">CGMCC 4.5506</strain>
    </source>
</reference>
<evidence type="ECO:0000313" key="1">
    <source>
        <dbReference type="EMBL" id="SDC72461.1"/>
    </source>
</evidence>
<dbReference type="AlphaFoldDB" id="A0A222VJ76"/>
<sequence>MSNAVAVPGYPRPRLHQPWRLVVAFGELVVAAVAVWGAILCWSEVTTLVTVRLNDGTELVSRHIAGNWIGIAIGLVAVAGILVVDAVRHTLLGVRARGRRRHRSRQGGQDAATD</sequence>
<dbReference type="EMBL" id="FMZE01000003">
    <property type="protein sequence ID" value="SDC72461.1"/>
    <property type="molecule type" value="Genomic_DNA"/>
</dbReference>